<keyword evidence="3 5" id="KW-0067">ATP-binding</keyword>
<keyword evidence="6" id="KW-1133">Transmembrane helix</keyword>
<dbReference type="InterPro" id="IPR050206">
    <property type="entry name" value="FtsK/SpoIIIE/SftA"/>
</dbReference>
<dbReference type="Pfam" id="PF17854">
    <property type="entry name" value="FtsK_alpha"/>
    <property type="match status" value="1"/>
</dbReference>
<feature type="domain" description="FtsK" evidence="7">
    <location>
        <begin position="363"/>
        <end position="550"/>
    </location>
</feature>
<dbReference type="SUPFAM" id="SSF52540">
    <property type="entry name" value="P-loop containing nucleoside triphosphate hydrolases"/>
    <property type="match status" value="1"/>
</dbReference>
<comment type="caution">
    <text evidence="8">The sequence shown here is derived from an EMBL/GenBank/DDBJ whole genome shotgun (WGS) entry which is preliminary data.</text>
</comment>
<dbReference type="InterPro" id="IPR027417">
    <property type="entry name" value="P-loop_NTPase"/>
</dbReference>
<sequence>MKKRKYKRAKSAPVHLEKKTIVTVLGIALIAFSLLLTVSLFTKTGALQSLKDYFYNLFGIGVIFVPLVVILISFPLLSIKIKFSKPNVIAGSVGAALSFLGLVAAFSDNLSGVLGASLWQVSKSLLTPVGAFVVLFFAFLATSVIAANTSLEQVAKVVAWIFKKLSSIIGALKRLIFRAAKPKFITKSGQTTERIHLPRNLDSPVNQKQEGLTQSVVVNSPGQNKIWQYPPLSLLAESRGAQANRGNLKQNAHTIEKTLESFGITAKVVEVNLGPTITQYALEIPMGTKLSKILALQNDLALALATSTGNVRVEAPIPGKSLVGIEIPNISPEMVSLKNILSNGNMRANKSKLAVGLGLDVSGNPVITDVARLPHVLVAGTTGSGKSVLINALIATLLFRASPQEVKLILVDPKRVELTEYNDIPHLLTPVIVEPEKILSALKWATTEMDRRYKMFHDAQVRNIASFNELSGFQALPYIVIVIDELQNLMEFAPVEVEDTIVRLAAMARATGIHLVLATQRPSVDVITGLIKANIPCRIAFNVSSMVDSRVIIDQPGAEKLLGKGDMLYVPPDASKPMRIQGVYVSDTEIRNLIGFLKSSGITPEYTEEVIHMPIGKMKGTPGTSGDQDDLFEEAVRTICQYDRASASLLQRRLRIGYARAARLLDELEMAGIVGPGDGSKPRDVLVKNPDDYFQAQAQSQSEANL</sequence>
<dbReference type="EMBL" id="LBYI01000011">
    <property type="protein sequence ID" value="KKR50462.1"/>
    <property type="molecule type" value="Genomic_DNA"/>
</dbReference>
<dbReference type="Gene3D" id="3.30.980.40">
    <property type="match status" value="1"/>
</dbReference>
<keyword evidence="8" id="KW-0131">Cell cycle</keyword>
<protein>
    <submittedName>
        <fullName evidence="8">Cell division protein FtsK/SpoIIIE</fullName>
    </submittedName>
</protein>
<evidence type="ECO:0000313" key="9">
    <source>
        <dbReference type="Proteomes" id="UP000034531"/>
    </source>
</evidence>
<dbReference type="Pfam" id="PF01580">
    <property type="entry name" value="FtsK_SpoIIIE"/>
    <property type="match status" value="1"/>
</dbReference>
<dbReference type="InterPro" id="IPR002543">
    <property type="entry name" value="FtsK_dom"/>
</dbReference>
<dbReference type="InterPro" id="IPR018541">
    <property type="entry name" value="Ftsk_gamma"/>
</dbReference>
<keyword evidence="8" id="KW-0132">Cell division</keyword>
<keyword evidence="4" id="KW-0238">DNA-binding</keyword>
<dbReference type="InterPro" id="IPR003593">
    <property type="entry name" value="AAA+_ATPase"/>
</dbReference>
<dbReference type="Gene3D" id="3.40.50.300">
    <property type="entry name" value="P-loop containing nucleotide triphosphate hydrolases"/>
    <property type="match status" value="1"/>
</dbReference>
<evidence type="ECO:0000256" key="5">
    <source>
        <dbReference type="PROSITE-ProRule" id="PRU00289"/>
    </source>
</evidence>
<evidence type="ECO:0000256" key="4">
    <source>
        <dbReference type="ARBA" id="ARBA00023125"/>
    </source>
</evidence>
<dbReference type="SUPFAM" id="SSF46785">
    <property type="entry name" value="Winged helix' DNA-binding domain"/>
    <property type="match status" value="1"/>
</dbReference>
<dbReference type="GO" id="GO:0003677">
    <property type="term" value="F:DNA binding"/>
    <property type="evidence" value="ECO:0007669"/>
    <property type="project" value="UniProtKB-KW"/>
</dbReference>
<dbReference type="SMART" id="SM00843">
    <property type="entry name" value="Ftsk_gamma"/>
    <property type="match status" value="1"/>
</dbReference>
<dbReference type="AlphaFoldDB" id="A0A0G0UJR5"/>
<dbReference type="PATRIC" id="fig|1618405.3.peg.523"/>
<dbReference type="InterPro" id="IPR041027">
    <property type="entry name" value="FtsK_alpha"/>
</dbReference>
<dbReference type="GO" id="GO:0005524">
    <property type="term" value="F:ATP binding"/>
    <property type="evidence" value="ECO:0007669"/>
    <property type="project" value="UniProtKB-UniRule"/>
</dbReference>
<reference evidence="8 9" key="1">
    <citation type="journal article" date="2015" name="Nature">
        <title>rRNA introns, odd ribosomes, and small enigmatic genomes across a large radiation of phyla.</title>
        <authorList>
            <person name="Brown C.T."/>
            <person name="Hug L.A."/>
            <person name="Thomas B.C."/>
            <person name="Sharon I."/>
            <person name="Castelle C.J."/>
            <person name="Singh A."/>
            <person name="Wilkins M.J."/>
            <person name="Williams K.H."/>
            <person name="Banfield J.F."/>
        </authorList>
    </citation>
    <scope>NUCLEOTIDE SEQUENCE [LARGE SCALE GENOMIC DNA]</scope>
</reference>
<dbReference type="CDD" id="cd01127">
    <property type="entry name" value="TrwB_TraG_TraD_VirD4"/>
    <property type="match status" value="1"/>
</dbReference>
<evidence type="ECO:0000313" key="8">
    <source>
        <dbReference type="EMBL" id="KKR50462.1"/>
    </source>
</evidence>
<dbReference type="Gene3D" id="1.10.10.10">
    <property type="entry name" value="Winged helix-like DNA-binding domain superfamily/Winged helix DNA-binding domain"/>
    <property type="match status" value="1"/>
</dbReference>
<feature type="transmembrane region" description="Helical" evidence="6">
    <location>
        <begin position="126"/>
        <end position="147"/>
    </location>
</feature>
<keyword evidence="6" id="KW-0812">Transmembrane</keyword>
<accession>A0A0G0UJR5</accession>
<evidence type="ECO:0000256" key="2">
    <source>
        <dbReference type="ARBA" id="ARBA00022741"/>
    </source>
</evidence>
<organism evidence="8 9">
    <name type="scientific">Candidatus Curtissbacteria bacterium GW2011_GWA1_40_16</name>
    <dbReference type="NCBI Taxonomy" id="1618405"/>
    <lineage>
        <taxon>Bacteria</taxon>
        <taxon>Candidatus Curtissiibacteriota</taxon>
    </lineage>
</organism>
<keyword evidence="2 5" id="KW-0547">Nucleotide-binding</keyword>
<feature type="transmembrane region" description="Helical" evidence="6">
    <location>
        <begin position="21"/>
        <end position="41"/>
    </location>
</feature>
<feature type="binding site" evidence="5">
    <location>
        <begin position="380"/>
        <end position="387"/>
    </location>
    <ligand>
        <name>ATP</name>
        <dbReference type="ChEBI" id="CHEBI:30616"/>
    </ligand>
</feature>
<dbReference type="InterPro" id="IPR036388">
    <property type="entry name" value="WH-like_DNA-bd_sf"/>
</dbReference>
<dbReference type="Pfam" id="PF09397">
    <property type="entry name" value="FtsK_gamma"/>
    <property type="match status" value="1"/>
</dbReference>
<dbReference type="GO" id="GO:0051301">
    <property type="term" value="P:cell division"/>
    <property type="evidence" value="ECO:0007669"/>
    <property type="project" value="UniProtKB-KW"/>
</dbReference>
<feature type="transmembrane region" description="Helical" evidence="6">
    <location>
        <begin position="53"/>
        <end position="76"/>
    </location>
</feature>
<gene>
    <name evidence="8" type="ORF">UT84_C0011G0008</name>
</gene>
<evidence type="ECO:0000256" key="6">
    <source>
        <dbReference type="SAM" id="Phobius"/>
    </source>
</evidence>
<dbReference type="InterPro" id="IPR036390">
    <property type="entry name" value="WH_DNA-bd_sf"/>
</dbReference>
<dbReference type="Proteomes" id="UP000034531">
    <property type="component" value="Unassembled WGS sequence"/>
</dbReference>
<comment type="similarity">
    <text evidence="1">Belongs to the FtsK/SpoIIIE/SftA family.</text>
</comment>
<keyword evidence="6" id="KW-0472">Membrane</keyword>
<feature type="transmembrane region" description="Helical" evidence="6">
    <location>
        <begin position="88"/>
        <end position="106"/>
    </location>
</feature>
<dbReference type="PROSITE" id="PS50901">
    <property type="entry name" value="FTSK"/>
    <property type="match status" value="1"/>
</dbReference>
<evidence type="ECO:0000256" key="3">
    <source>
        <dbReference type="ARBA" id="ARBA00022840"/>
    </source>
</evidence>
<proteinExistence type="inferred from homology"/>
<evidence type="ECO:0000259" key="7">
    <source>
        <dbReference type="PROSITE" id="PS50901"/>
    </source>
</evidence>
<name>A0A0G0UJR5_9BACT</name>
<evidence type="ECO:0000256" key="1">
    <source>
        <dbReference type="ARBA" id="ARBA00006474"/>
    </source>
</evidence>
<dbReference type="PANTHER" id="PTHR22683">
    <property type="entry name" value="SPORULATION PROTEIN RELATED"/>
    <property type="match status" value="1"/>
</dbReference>
<dbReference type="SMART" id="SM00382">
    <property type="entry name" value="AAA"/>
    <property type="match status" value="1"/>
</dbReference>
<dbReference type="PANTHER" id="PTHR22683:SF41">
    <property type="entry name" value="DNA TRANSLOCASE FTSK"/>
    <property type="match status" value="1"/>
</dbReference>